<evidence type="ECO:0000313" key="7">
    <source>
        <dbReference type="Proteomes" id="UP000257045"/>
    </source>
</evidence>
<evidence type="ECO:0000256" key="3">
    <source>
        <dbReference type="ARBA" id="ARBA00023004"/>
    </source>
</evidence>
<feature type="domain" description="Cytochrome c" evidence="5">
    <location>
        <begin position="36"/>
        <end position="129"/>
    </location>
</feature>
<keyword evidence="3 4" id="KW-0408">Iron</keyword>
<keyword evidence="2 4" id="KW-0479">Metal-binding</keyword>
<keyword evidence="7" id="KW-1185">Reference proteome</keyword>
<organism evidence="6 7">
    <name type="scientific">Helicobacter brantae</name>
    <dbReference type="NCBI Taxonomy" id="375927"/>
    <lineage>
        <taxon>Bacteria</taxon>
        <taxon>Pseudomonadati</taxon>
        <taxon>Campylobacterota</taxon>
        <taxon>Epsilonproteobacteria</taxon>
        <taxon>Campylobacterales</taxon>
        <taxon>Helicobacteraceae</taxon>
        <taxon>Helicobacter</taxon>
    </lineage>
</organism>
<dbReference type="OrthoDB" id="5324207at2"/>
<evidence type="ECO:0000256" key="4">
    <source>
        <dbReference type="PROSITE-ProRule" id="PRU00433"/>
    </source>
</evidence>
<dbReference type="Pfam" id="PF09086">
    <property type="entry name" value="DUF1924"/>
    <property type="match status" value="1"/>
</dbReference>
<sequence length="129" mass="14439">MLGAMLQAQGFNPAMQEYINTLKAQAKQENPNFKDFSSSEGEKIFKLKNQGKNGEMISCQSCHGVDLKQGHTNAFTGKAIPALAPSANPTRLTEVKEVKKWLKRNFKDVFLREGSAQEKGDVLYYLIKQ</sequence>
<protein>
    <recommendedName>
        <fullName evidence="5">Cytochrome c domain-containing protein</fullName>
    </recommendedName>
</protein>
<dbReference type="InterPro" id="IPR015170">
    <property type="entry name" value="DUF1924_SHP"/>
</dbReference>
<gene>
    <name evidence="6" type="ORF">CQA58_05160</name>
</gene>
<comment type="caution">
    <text evidence="6">The sequence shown here is derived from an EMBL/GenBank/DDBJ whole genome shotgun (WGS) entry which is preliminary data.</text>
</comment>
<dbReference type="AlphaFoldDB" id="A0A3D8IZB2"/>
<evidence type="ECO:0000259" key="5">
    <source>
        <dbReference type="PROSITE" id="PS51007"/>
    </source>
</evidence>
<dbReference type="EMBL" id="NXLV01000008">
    <property type="protein sequence ID" value="RDU70608.1"/>
    <property type="molecule type" value="Genomic_DNA"/>
</dbReference>
<accession>A0A3D8IZB2</accession>
<reference evidence="6 7" key="1">
    <citation type="submission" date="2018-04" db="EMBL/GenBank/DDBJ databases">
        <title>Novel Campyloabacter and Helicobacter Species and Strains.</title>
        <authorList>
            <person name="Mannion A.J."/>
            <person name="Shen Z."/>
            <person name="Fox J.G."/>
        </authorList>
    </citation>
    <scope>NUCLEOTIDE SEQUENCE [LARGE SCALE GENOMIC DNA]</scope>
    <source>
        <strain evidence="6 7">MIT 04-9366</strain>
    </source>
</reference>
<name>A0A3D8IZB2_9HELI</name>
<evidence type="ECO:0000256" key="2">
    <source>
        <dbReference type="ARBA" id="ARBA00022723"/>
    </source>
</evidence>
<dbReference type="GO" id="GO:0020037">
    <property type="term" value="F:heme binding"/>
    <property type="evidence" value="ECO:0007669"/>
    <property type="project" value="InterPro"/>
</dbReference>
<dbReference type="Proteomes" id="UP000257045">
    <property type="component" value="Unassembled WGS sequence"/>
</dbReference>
<dbReference type="GO" id="GO:0046872">
    <property type="term" value="F:metal ion binding"/>
    <property type="evidence" value="ECO:0007669"/>
    <property type="project" value="UniProtKB-KW"/>
</dbReference>
<dbReference type="InterPro" id="IPR009056">
    <property type="entry name" value="Cyt_c-like_dom"/>
</dbReference>
<evidence type="ECO:0000256" key="1">
    <source>
        <dbReference type="ARBA" id="ARBA00022617"/>
    </source>
</evidence>
<dbReference type="PROSITE" id="PS51007">
    <property type="entry name" value="CYTC"/>
    <property type="match status" value="1"/>
</dbReference>
<dbReference type="InterPro" id="IPR036909">
    <property type="entry name" value="Cyt_c-like_dom_sf"/>
</dbReference>
<evidence type="ECO:0000313" key="6">
    <source>
        <dbReference type="EMBL" id="RDU70608.1"/>
    </source>
</evidence>
<dbReference type="GO" id="GO:0009055">
    <property type="term" value="F:electron transfer activity"/>
    <property type="evidence" value="ECO:0007669"/>
    <property type="project" value="InterPro"/>
</dbReference>
<proteinExistence type="predicted"/>
<dbReference type="Gene3D" id="1.10.760.10">
    <property type="entry name" value="Cytochrome c-like domain"/>
    <property type="match status" value="1"/>
</dbReference>
<keyword evidence="1 4" id="KW-0349">Heme</keyword>
<dbReference type="SUPFAM" id="SSF46626">
    <property type="entry name" value="Cytochrome c"/>
    <property type="match status" value="1"/>
</dbReference>